<name>A0A2P2KAT8_RHIMU</name>
<reference evidence="2" key="1">
    <citation type="submission" date="2018-02" db="EMBL/GenBank/DDBJ databases">
        <title>Rhizophora mucronata_Transcriptome.</title>
        <authorList>
            <person name="Meera S.P."/>
            <person name="Sreeshan A."/>
            <person name="Augustine A."/>
        </authorList>
    </citation>
    <scope>NUCLEOTIDE SEQUENCE</scope>
    <source>
        <tissue evidence="2">Leaf</tissue>
    </source>
</reference>
<feature type="domain" description="DUF7880" evidence="1">
    <location>
        <begin position="89"/>
        <end position="215"/>
    </location>
</feature>
<dbReference type="AlphaFoldDB" id="A0A2P2KAT8"/>
<accession>A0A2P2KAT8</accession>
<evidence type="ECO:0000313" key="2">
    <source>
        <dbReference type="EMBL" id="MBX02858.1"/>
    </source>
</evidence>
<sequence length="241" mass="26585">MSGHSPSVMAAAHFSSRPFSTKTLTPQLSSNNSKKRFGVWCALCTPSRWRESRRLVSISLLLSPLLLLPDHAMAENFLDKYVKRKKLDPLEAYVPAVILTQLQIKDLGKTLEDDQPQFANCRSLLRFGPAASLRVNIRAVAQYASDAGNGNTAFSNVDQCLRALEELDSLLLHASRNDPEASIKTMKEKIGVALNALDSLLKTIPSDVLDKGKAVADAYRTPTEEEPEIADPKLRQLESIL</sequence>
<dbReference type="PANTHER" id="PTHR36014">
    <property type="entry name" value="OS03G0176600 PROTEIN"/>
    <property type="match status" value="1"/>
</dbReference>
<dbReference type="InterPro" id="IPR057202">
    <property type="entry name" value="DUF7880"/>
</dbReference>
<organism evidence="2">
    <name type="scientific">Rhizophora mucronata</name>
    <name type="common">Asiatic mangrove</name>
    <dbReference type="NCBI Taxonomy" id="61149"/>
    <lineage>
        <taxon>Eukaryota</taxon>
        <taxon>Viridiplantae</taxon>
        <taxon>Streptophyta</taxon>
        <taxon>Embryophyta</taxon>
        <taxon>Tracheophyta</taxon>
        <taxon>Spermatophyta</taxon>
        <taxon>Magnoliopsida</taxon>
        <taxon>eudicotyledons</taxon>
        <taxon>Gunneridae</taxon>
        <taxon>Pentapetalae</taxon>
        <taxon>rosids</taxon>
        <taxon>fabids</taxon>
        <taxon>Malpighiales</taxon>
        <taxon>Rhizophoraceae</taxon>
        <taxon>Rhizophora</taxon>
    </lineage>
</organism>
<dbReference type="EMBL" id="GGEC01022374">
    <property type="protein sequence ID" value="MBX02858.1"/>
    <property type="molecule type" value="Transcribed_RNA"/>
</dbReference>
<protein>
    <recommendedName>
        <fullName evidence="1">DUF7880 domain-containing protein</fullName>
    </recommendedName>
</protein>
<evidence type="ECO:0000259" key="1">
    <source>
        <dbReference type="Pfam" id="PF25306"/>
    </source>
</evidence>
<proteinExistence type="predicted"/>
<dbReference type="PANTHER" id="PTHR36014:SF1">
    <property type="entry name" value="OS03G0176700 PROTEIN"/>
    <property type="match status" value="1"/>
</dbReference>
<dbReference type="Pfam" id="PF25306">
    <property type="entry name" value="DUF7880"/>
    <property type="match status" value="1"/>
</dbReference>